<gene>
    <name evidence="10" type="ORF">FPZ45_04120</name>
</gene>
<dbReference type="GO" id="GO:0016887">
    <property type="term" value="F:ATP hydrolysis activity"/>
    <property type="evidence" value="ECO:0007669"/>
    <property type="project" value="InterPro"/>
</dbReference>
<feature type="domain" description="ABC transporter" evidence="9">
    <location>
        <begin position="20"/>
        <end position="259"/>
    </location>
</feature>
<dbReference type="InterPro" id="IPR045865">
    <property type="entry name" value="ACT-like_dom_sf"/>
</dbReference>
<dbReference type="InterPro" id="IPR050086">
    <property type="entry name" value="MetN_ABC_transporter-like"/>
</dbReference>
<dbReference type="SUPFAM" id="SSF52540">
    <property type="entry name" value="P-loop containing nucleoside triphosphate hydrolases"/>
    <property type="match status" value="1"/>
</dbReference>
<keyword evidence="11" id="KW-1185">Reference proteome</keyword>
<keyword evidence="6" id="KW-1278">Translocase</keyword>
<comment type="similarity">
    <text evidence="1">Belongs to the ABC transporter superfamily.</text>
</comment>
<keyword evidence="7" id="KW-0029">Amino-acid transport</keyword>
<dbReference type="InterPro" id="IPR027417">
    <property type="entry name" value="P-loop_NTPase"/>
</dbReference>
<dbReference type="InterPro" id="IPR003593">
    <property type="entry name" value="AAA+_ATPase"/>
</dbReference>
<evidence type="ECO:0000256" key="6">
    <source>
        <dbReference type="ARBA" id="ARBA00022967"/>
    </source>
</evidence>
<dbReference type="GO" id="GO:0005886">
    <property type="term" value="C:plasma membrane"/>
    <property type="evidence" value="ECO:0007669"/>
    <property type="project" value="UniProtKB-ARBA"/>
</dbReference>
<evidence type="ECO:0000259" key="9">
    <source>
        <dbReference type="PROSITE" id="PS50893"/>
    </source>
</evidence>
<dbReference type="FunFam" id="3.40.50.300:FF:000056">
    <property type="entry name" value="Cell division ATP-binding protein FtsE"/>
    <property type="match status" value="1"/>
</dbReference>
<dbReference type="AlphaFoldDB" id="A0A559JTC0"/>
<evidence type="ECO:0000256" key="2">
    <source>
        <dbReference type="ARBA" id="ARBA00022448"/>
    </source>
</evidence>
<dbReference type="EMBL" id="VNJJ01000002">
    <property type="protein sequence ID" value="TVY03080.1"/>
    <property type="molecule type" value="Genomic_DNA"/>
</dbReference>
<evidence type="ECO:0000256" key="7">
    <source>
        <dbReference type="ARBA" id="ARBA00022970"/>
    </source>
</evidence>
<evidence type="ECO:0000256" key="8">
    <source>
        <dbReference type="ARBA" id="ARBA00023136"/>
    </source>
</evidence>
<dbReference type="SMART" id="SM00382">
    <property type="entry name" value="AAA"/>
    <property type="match status" value="1"/>
</dbReference>
<dbReference type="OrthoDB" id="9802264at2"/>
<evidence type="ECO:0000256" key="4">
    <source>
        <dbReference type="ARBA" id="ARBA00022741"/>
    </source>
</evidence>
<keyword evidence="5 10" id="KW-0067">ATP-binding</keyword>
<dbReference type="PROSITE" id="PS00211">
    <property type="entry name" value="ABC_TRANSPORTER_1"/>
    <property type="match status" value="1"/>
</dbReference>
<keyword evidence="4" id="KW-0547">Nucleotide-binding</keyword>
<dbReference type="Proteomes" id="UP000316330">
    <property type="component" value="Unassembled WGS sequence"/>
</dbReference>
<dbReference type="SUPFAM" id="SSF55021">
    <property type="entry name" value="ACT-like"/>
    <property type="match status" value="1"/>
</dbReference>
<dbReference type="CDD" id="cd03258">
    <property type="entry name" value="ABC_MetN_methionine_transporter"/>
    <property type="match status" value="1"/>
</dbReference>
<comment type="caution">
    <text evidence="10">The sequence shown here is derived from an EMBL/GenBank/DDBJ whole genome shotgun (WGS) entry which is preliminary data.</text>
</comment>
<dbReference type="GO" id="GO:0006865">
    <property type="term" value="P:amino acid transport"/>
    <property type="evidence" value="ECO:0007669"/>
    <property type="project" value="UniProtKB-KW"/>
</dbReference>
<evidence type="ECO:0000256" key="1">
    <source>
        <dbReference type="ARBA" id="ARBA00005417"/>
    </source>
</evidence>
<dbReference type="Pfam" id="PF09383">
    <property type="entry name" value="NIL"/>
    <property type="match status" value="1"/>
</dbReference>
<dbReference type="PANTHER" id="PTHR43166:SF30">
    <property type="entry name" value="METHIONINE IMPORT ATP-BINDING PROTEIN METN"/>
    <property type="match status" value="1"/>
</dbReference>
<dbReference type="GO" id="GO:0005524">
    <property type="term" value="F:ATP binding"/>
    <property type="evidence" value="ECO:0007669"/>
    <property type="project" value="UniProtKB-KW"/>
</dbReference>
<dbReference type="InterPro" id="IPR003439">
    <property type="entry name" value="ABC_transporter-like_ATP-bd"/>
</dbReference>
<evidence type="ECO:0000313" key="11">
    <source>
        <dbReference type="Proteomes" id="UP000316330"/>
    </source>
</evidence>
<accession>A0A559JTC0</accession>
<dbReference type="SMART" id="SM00930">
    <property type="entry name" value="NIL"/>
    <property type="match status" value="1"/>
</dbReference>
<protein>
    <submittedName>
        <fullName evidence="10">ATP-binding cassette domain-containing protein</fullName>
    </submittedName>
</protein>
<dbReference type="PROSITE" id="PS50893">
    <property type="entry name" value="ABC_TRANSPORTER_2"/>
    <property type="match status" value="1"/>
</dbReference>
<dbReference type="InterPro" id="IPR017871">
    <property type="entry name" value="ABC_transporter-like_CS"/>
</dbReference>
<dbReference type="InterPro" id="IPR018449">
    <property type="entry name" value="NIL_domain"/>
</dbReference>
<dbReference type="Gene3D" id="3.40.50.300">
    <property type="entry name" value="P-loop containing nucleotide triphosphate hydrolases"/>
    <property type="match status" value="1"/>
</dbReference>
<reference evidence="10 11" key="1">
    <citation type="submission" date="2019-07" db="EMBL/GenBank/DDBJ databases">
        <authorList>
            <person name="Kim J."/>
        </authorList>
    </citation>
    <scope>NUCLEOTIDE SEQUENCE [LARGE SCALE GENOMIC DNA]</scope>
    <source>
        <strain evidence="10 11">G13</strain>
    </source>
</reference>
<name>A0A559JTC0_9BACL</name>
<organism evidence="10 11">
    <name type="scientific">Cohnella terricola</name>
    <dbReference type="NCBI Taxonomy" id="1289167"/>
    <lineage>
        <taxon>Bacteria</taxon>
        <taxon>Bacillati</taxon>
        <taxon>Bacillota</taxon>
        <taxon>Bacilli</taxon>
        <taxon>Bacillales</taxon>
        <taxon>Paenibacillaceae</taxon>
        <taxon>Cohnella</taxon>
    </lineage>
</organism>
<proteinExistence type="inferred from homology"/>
<keyword evidence="8" id="KW-0472">Membrane</keyword>
<evidence type="ECO:0000256" key="5">
    <source>
        <dbReference type="ARBA" id="ARBA00022840"/>
    </source>
</evidence>
<sequence>MSLSDAFIRLHAAKERSVLIKFESVGKTFGPKNKPIRAVEDVSLAVEKGEIYGVIGYSGAGKSTLLRLVNLLERPTEGRILVNDRDVTEISSKELRHLRRRIGMIFQTFNLFNSRTVFGNVAYPLKLGGYPKHQLKQRVEELLRFVGLEDKADQYPEQLSGGQKQRVGIARALATSPDILICDEATSALDPETTNEILKLLKKVNEEYNITILLITHEMHVIRSICDRVAVMEQGRVIEEGNVFDLFANPQKQTTQNFIGSVQNDKLSPKLLEKLKRDHKGRLFRIIYKDGIASEPILSRATKKYDVDFNIIYGSINELQGKLFGSLIVEFTAENGKINEVINELGESVEFREVIDHES</sequence>
<keyword evidence="2" id="KW-0813">Transport</keyword>
<dbReference type="Gene3D" id="3.30.70.260">
    <property type="match status" value="1"/>
</dbReference>
<dbReference type="InterPro" id="IPR041701">
    <property type="entry name" value="MetN_ABC"/>
</dbReference>
<dbReference type="Pfam" id="PF00005">
    <property type="entry name" value="ABC_tran"/>
    <property type="match status" value="1"/>
</dbReference>
<evidence type="ECO:0000256" key="3">
    <source>
        <dbReference type="ARBA" id="ARBA00022475"/>
    </source>
</evidence>
<dbReference type="PANTHER" id="PTHR43166">
    <property type="entry name" value="AMINO ACID IMPORT ATP-BINDING PROTEIN"/>
    <property type="match status" value="1"/>
</dbReference>
<evidence type="ECO:0000313" key="10">
    <source>
        <dbReference type="EMBL" id="TVY03080.1"/>
    </source>
</evidence>
<keyword evidence="3" id="KW-1003">Cell membrane</keyword>